<dbReference type="EMBL" id="BLAD01000044">
    <property type="protein sequence ID" value="GES00283.1"/>
    <property type="molecule type" value="Genomic_DNA"/>
</dbReference>
<dbReference type="Proteomes" id="UP000334990">
    <property type="component" value="Unassembled WGS sequence"/>
</dbReference>
<proteinExistence type="predicted"/>
<dbReference type="GO" id="GO:0009308">
    <property type="term" value="P:amine metabolic process"/>
    <property type="evidence" value="ECO:0007669"/>
    <property type="project" value="InterPro"/>
</dbReference>
<dbReference type="Gene3D" id="2.70.98.20">
    <property type="entry name" value="Copper amine oxidase, catalytic domain"/>
    <property type="match status" value="2"/>
</dbReference>
<gene>
    <name evidence="1" type="ORF">Acor_23460</name>
</gene>
<reference evidence="1 2" key="1">
    <citation type="submission" date="2019-10" db="EMBL/GenBank/DDBJ databases">
        <title>Whole genome shotgun sequence of Acrocarpospora corrugata NBRC 13972.</title>
        <authorList>
            <person name="Ichikawa N."/>
            <person name="Kimura A."/>
            <person name="Kitahashi Y."/>
            <person name="Komaki H."/>
            <person name="Oguchi A."/>
        </authorList>
    </citation>
    <scope>NUCLEOTIDE SEQUENCE [LARGE SCALE GENOMIC DNA]</scope>
    <source>
        <strain evidence="1 2">NBRC 13972</strain>
    </source>
</reference>
<accession>A0A5M3VYX0</accession>
<dbReference type="OrthoDB" id="9772590at2"/>
<dbReference type="InterPro" id="IPR036460">
    <property type="entry name" value="Cu_amine_oxidase_C_sf"/>
</dbReference>
<comment type="caution">
    <text evidence="1">The sequence shown here is derived from an EMBL/GenBank/DDBJ whole genome shotgun (WGS) entry which is preliminary data.</text>
</comment>
<dbReference type="GO" id="GO:0048038">
    <property type="term" value="F:quinone binding"/>
    <property type="evidence" value="ECO:0007669"/>
    <property type="project" value="InterPro"/>
</dbReference>
<evidence type="ECO:0000313" key="1">
    <source>
        <dbReference type="EMBL" id="GES00283.1"/>
    </source>
</evidence>
<organism evidence="1 2">
    <name type="scientific">Acrocarpospora corrugata</name>
    <dbReference type="NCBI Taxonomy" id="35763"/>
    <lineage>
        <taxon>Bacteria</taxon>
        <taxon>Bacillati</taxon>
        <taxon>Actinomycetota</taxon>
        <taxon>Actinomycetes</taxon>
        <taxon>Streptosporangiales</taxon>
        <taxon>Streptosporangiaceae</taxon>
        <taxon>Acrocarpospora</taxon>
    </lineage>
</organism>
<dbReference type="GO" id="GO:0008131">
    <property type="term" value="F:primary methylamine oxidase activity"/>
    <property type="evidence" value="ECO:0007669"/>
    <property type="project" value="InterPro"/>
</dbReference>
<sequence>MSVKVAIEKVRRPGLTAGRVRELAQGNAEVRGHLDQVEDLIVHDAAALGHDPGPGAAFRAHVFDPHGNRAVEIRGTLDRLEEVEVRPSAVRPRPQPGELAAAAEILRGDPRFPAGEDVVIYQPMPPLADLERPDGTQVRRPTLGVYNPAGGPRHQIVAVDLAAHEVDWRPHEVAAHTDDDCEKHLPEGIGSLTDQGGPDQVRVKVVRDGVELWDLVVVRPRASQPAPDGAGVELLNVRYRGKLVLRQAHMPVLNVLYGDGETNFRDWANEETVFKATGSDPAGWGWRLCTSPPQTILERPEDDRGNFQGVALHHDGEELRIVSELQAGWYRYVSDWRLADDGTIRPRFGFAGTKDPMTCNRHQHHAYWRLDFDLDGAGADSVQQLQDGGGIILDSVPIVRETSRRRRGSIKGWQVVDKRTRRGYQIWPGDHDASADAYGVADAWFLRHRATELHDGGHMGRPSDSKTHLNKFLDGENIDGANLVVWYAGHFLHDQAAPEPHQGHIVGPDLIPVAED</sequence>
<evidence type="ECO:0000313" key="2">
    <source>
        <dbReference type="Proteomes" id="UP000334990"/>
    </source>
</evidence>
<dbReference type="RefSeq" id="WP_155336636.1">
    <property type="nucleotide sequence ID" value="NZ_BAAABN010000033.1"/>
</dbReference>
<evidence type="ECO:0008006" key="3">
    <source>
        <dbReference type="Google" id="ProtNLM"/>
    </source>
</evidence>
<dbReference type="AlphaFoldDB" id="A0A5M3VYX0"/>
<dbReference type="SUPFAM" id="SSF49998">
    <property type="entry name" value="Amine oxidase catalytic domain"/>
    <property type="match status" value="1"/>
</dbReference>
<keyword evidence="2" id="KW-1185">Reference proteome</keyword>
<name>A0A5M3VYX0_9ACTN</name>
<protein>
    <recommendedName>
        <fullName evidence="3">Copper amine oxidase catalytic domain-containing protein</fullName>
    </recommendedName>
</protein>
<dbReference type="GO" id="GO:0005507">
    <property type="term" value="F:copper ion binding"/>
    <property type="evidence" value="ECO:0007669"/>
    <property type="project" value="InterPro"/>
</dbReference>